<proteinExistence type="predicted"/>
<dbReference type="Pfam" id="PF07885">
    <property type="entry name" value="Ion_trans_2"/>
    <property type="match status" value="1"/>
</dbReference>
<keyword evidence="6" id="KW-1185">Reference proteome</keyword>
<dbReference type="PANTHER" id="PTHR43833:SF9">
    <property type="entry name" value="POTASSIUM CHANNEL PROTEIN YUGO-RELATED"/>
    <property type="match status" value="1"/>
</dbReference>
<dbReference type="InterPro" id="IPR050721">
    <property type="entry name" value="Trk_Ktr_HKT_K-transport"/>
</dbReference>
<dbReference type="InterPro" id="IPR013099">
    <property type="entry name" value="K_chnl_dom"/>
</dbReference>
<evidence type="ECO:0000313" key="5">
    <source>
        <dbReference type="EMBL" id="TWU25893.1"/>
    </source>
</evidence>
<evidence type="ECO:0000259" key="3">
    <source>
        <dbReference type="PROSITE" id="PS51201"/>
    </source>
</evidence>
<dbReference type="GO" id="GO:0008324">
    <property type="term" value="F:monoatomic cation transmembrane transporter activity"/>
    <property type="evidence" value="ECO:0007669"/>
    <property type="project" value="InterPro"/>
</dbReference>
<dbReference type="GO" id="GO:0005886">
    <property type="term" value="C:plasma membrane"/>
    <property type="evidence" value="ECO:0007669"/>
    <property type="project" value="UniProtKB-SubCell"/>
</dbReference>
<feature type="transmembrane region" description="Helical" evidence="2">
    <location>
        <begin position="64"/>
        <end position="85"/>
    </location>
</feature>
<dbReference type="SUPFAM" id="SSF81324">
    <property type="entry name" value="Voltage-gated potassium channels"/>
    <property type="match status" value="1"/>
</dbReference>
<comment type="subcellular location">
    <subcellularLocation>
        <location evidence="1">Cell membrane</location>
        <topology evidence="1">Multi-pass membrane protein</topology>
    </subcellularLocation>
</comment>
<feature type="domain" description="RCK N-terminal" evidence="3">
    <location>
        <begin position="110"/>
        <end position="227"/>
    </location>
</feature>
<dbReference type="PANTHER" id="PTHR43833">
    <property type="entry name" value="POTASSIUM CHANNEL PROTEIN 2-RELATED-RELATED"/>
    <property type="match status" value="1"/>
</dbReference>
<comment type="caution">
    <text evidence="5">The sequence shown here is derived from an EMBL/GenBank/DDBJ whole genome shotgun (WGS) entry which is preliminary data.</text>
</comment>
<gene>
    <name evidence="5" type="primary">ybaL_3</name>
    <name evidence="5" type="ORF">Pla144_31070</name>
</gene>
<dbReference type="RefSeq" id="WP_146451458.1">
    <property type="nucleotide sequence ID" value="NZ_SJPS01000004.1"/>
</dbReference>
<dbReference type="SUPFAM" id="SSF116726">
    <property type="entry name" value="TrkA C-terminal domain-like"/>
    <property type="match status" value="1"/>
</dbReference>
<dbReference type="PROSITE" id="PS51202">
    <property type="entry name" value="RCK_C"/>
    <property type="match status" value="1"/>
</dbReference>
<reference evidence="5 6" key="1">
    <citation type="submission" date="2019-02" db="EMBL/GenBank/DDBJ databases">
        <title>Deep-cultivation of Planctomycetes and their phenomic and genomic characterization uncovers novel biology.</title>
        <authorList>
            <person name="Wiegand S."/>
            <person name="Jogler M."/>
            <person name="Boedeker C."/>
            <person name="Pinto D."/>
            <person name="Vollmers J."/>
            <person name="Rivas-Marin E."/>
            <person name="Kohn T."/>
            <person name="Peeters S.H."/>
            <person name="Heuer A."/>
            <person name="Rast P."/>
            <person name="Oberbeckmann S."/>
            <person name="Bunk B."/>
            <person name="Jeske O."/>
            <person name="Meyerdierks A."/>
            <person name="Storesund J.E."/>
            <person name="Kallscheuer N."/>
            <person name="Luecker S."/>
            <person name="Lage O.M."/>
            <person name="Pohl T."/>
            <person name="Merkel B.J."/>
            <person name="Hornburger P."/>
            <person name="Mueller R.-W."/>
            <person name="Bruemmer F."/>
            <person name="Labrenz M."/>
            <person name="Spormann A.M."/>
            <person name="Op Den Camp H."/>
            <person name="Overmann J."/>
            <person name="Amann R."/>
            <person name="Jetten M.S.M."/>
            <person name="Mascher T."/>
            <person name="Medema M.H."/>
            <person name="Devos D.P."/>
            <person name="Kaster A.-K."/>
            <person name="Ovreas L."/>
            <person name="Rohde M."/>
            <person name="Galperin M.Y."/>
            <person name="Jogler C."/>
        </authorList>
    </citation>
    <scope>NUCLEOTIDE SEQUENCE [LARGE SCALE GENOMIC DNA]</scope>
    <source>
        <strain evidence="5 6">Pla144</strain>
    </source>
</reference>
<dbReference type="Pfam" id="PF02254">
    <property type="entry name" value="TrkA_N"/>
    <property type="match status" value="1"/>
</dbReference>
<feature type="domain" description="RCK C-terminal" evidence="4">
    <location>
        <begin position="249"/>
        <end position="333"/>
    </location>
</feature>
<organism evidence="5 6">
    <name type="scientific">Bythopirellula polymerisocia</name>
    <dbReference type="NCBI Taxonomy" id="2528003"/>
    <lineage>
        <taxon>Bacteria</taxon>
        <taxon>Pseudomonadati</taxon>
        <taxon>Planctomycetota</taxon>
        <taxon>Planctomycetia</taxon>
        <taxon>Pirellulales</taxon>
        <taxon>Lacipirellulaceae</taxon>
        <taxon>Bythopirellula</taxon>
    </lineage>
</organism>
<dbReference type="Gene3D" id="3.30.70.1450">
    <property type="entry name" value="Regulator of K+ conductance, C-terminal domain"/>
    <property type="match status" value="1"/>
</dbReference>
<protein>
    <submittedName>
        <fullName evidence="5">Inner membrane protein YbaL</fullName>
    </submittedName>
</protein>
<accession>A0A5C6CLW0</accession>
<dbReference type="AlphaFoldDB" id="A0A5C6CLW0"/>
<name>A0A5C6CLW0_9BACT</name>
<keyword evidence="2" id="KW-0812">Transmembrane</keyword>
<dbReference type="PROSITE" id="PS51201">
    <property type="entry name" value="RCK_N"/>
    <property type="match status" value="1"/>
</dbReference>
<dbReference type="Gene3D" id="3.40.50.720">
    <property type="entry name" value="NAD(P)-binding Rossmann-like Domain"/>
    <property type="match status" value="1"/>
</dbReference>
<keyword evidence="2" id="KW-1133">Transmembrane helix</keyword>
<dbReference type="OrthoDB" id="9785285at2"/>
<sequence>MNPALNRARRGALILGMVCIGSIVSYHLWFNKPLLESIYWTVITVAGVGYSQTPEPDLGAARQFHSIIVIVVGMVSMAYTLAMFIQAIVEGQIDRALGANRMIKRIEKLENHVIICGFGRVGQNLSHRLARHNVPFVIVDPSAECLVEAKSHKYLTIEGLATEEDVLLSAGIVRARTIVISVSSDAESVFLTLTARNMNPLIHILARGEHPQTEKKLLQAGANEVILPAVIGAERMAEKIVNPTTAESFQFSDHHSGLNAELDEFRFTAESPFVGQTIGVAEAKFQAMIVALRRATGESLFNPEDDEVFCDGDAVVVMGPEADLEQFYESCVAPRLEPALA</sequence>
<dbReference type="EMBL" id="SJPS01000004">
    <property type="protein sequence ID" value="TWU25893.1"/>
    <property type="molecule type" value="Genomic_DNA"/>
</dbReference>
<dbReference type="Pfam" id="PF02080">
    <property type="entry name" value="TrkA_C"/>
    <property type="match status" value="1"/>
</dbReference>
<feature type="transmembrane region" description="Helical" evidence="2">
    <location>
        <begin position="12"/>
        <end position="30"/>
    </location>
</feature>
<dbReference type="SUPFAM" id="SSF51735">
    <property type="entry name" value="NAD(P)-binding Rossmann-fold domains"/>
    <property type="match status" value="1"/>
</dbReference>
<dbReference type="GO" id="GO:0006813">
    <property type="term" value="P:potassium ion transport"/>
    <property type="evidence" value="ECO:0007669"/>
    <property type="project" value="InterPro"/>
</dbReference>
<dbReference type="Proteomes" id="UP000318437">
    <property type="component" value="Unassembled WGS sequence"/>
</dbReference>
<evidence type="ECO:0000259" key="4">
    <source>
        <dbReference type="PROSITE" id="PS51202"/>
    </source>
</evidence>
<evidence type="ECO:0000313" key="6">
    <source>
        <dbReference type="Proteomes" id="UP000318437"/>
    </source>
</evidence>
<evidence type="ECO:0000256" key="2">
    <source>
        <dbReference type="SAM" id="Phobius"/>
    </source>
</evidence>
<dbReference type="InterPro" id="IPR036721">
    <property type="entry name" value="RCK_C_sf"/>
</dbReference>
<evidence type="ECO:0000256" key="1">
    <source>
        <dbReference type="ARBA" id="ARBA00004651"/>
    </source>
</evidence>
<dbReference type="Gene3D" id="1.10.287.70">
    <property type="match status" value="1"/>
</dbReference>
<dbReference type="InterPro" id="IPR036291">
    <property type="entry name" value="NAD(P)-bd_dom_sf"/>
</dbReference>
<dbReference type="InterPro" id="IPR006037">
    <property type="entry name" value="RCK_C"/>
</dbReference>
<dbReference type="InterPro" id="IPR003148">
    <property type="entry name" value="RCK_N"/>
</dbReference>
<keyword evidence="2" id="KW-0472">Membrane</keyword>